<dbReference type="EMBL" id="CM034390">
    <property type="protein sequence ID" value="KAJ0182118.1"/>
    <property type="molecule type" value="Genomic_DNA"/>
</dbReference>
<evidence type="ECO:0000313" key="2">
    <source>
        <dbReference type="Proteomes" id="UP000824533"/>
    </source>
</evidence>
<name>A0ACC1DDU7_9NEOP</name>
<accession>A0ACC1DDU7</accession>
<proteinExistence type="predicted"/>
<evidence type="ECO:0000313" key="1">
    <source>
        <dbReference type="EMBL" id="KAJ0182118.1"/>
    </source>
</evidence>
<comment type="caution">
    <text evidence="1">The sequence shown here is derived from an EMBL/GenBank/DDBJ whole genome shotgun (WGS) entry which is preliminary data.</text>
</comment>
<protein>
    <submittedName>
        <fullName evidence="1">Uncharacterized protein</fullName>
    </submittedName>
</protein>
<reference evidence="1 2" key="1">
    <citation type="journal article" date="2021" name="Front. Genet.">
        <title>Chromosome-Level Genome Assembly Reveals Significant Gene Expansion in the Toll and IMD Signaling Pathways of Dendrolimus kikuchii.</title>
        <authorList>
            <person name="Zhou J."/>
            <person name="Wu P."/>
            <person name="Xiong Z."/>
            <person name="Liu N."/>
            <person name="Zhao N."/>
            <person name="Ji M."/>
            <person name="Qiu Y."/>
            <person name="Yang B."/>
        </authorList>
    </citation>
    <scope>NUCLEOTIDE SEQUENCE [LARGE SCALE GENOMIC DNA]</scope>
    <source>
        <strain evidence="1">Ann1</strain>
    </source>
</reference>
<sequence>MPREKSRYRDRDRRSVSYSSDSSYERKKSKSKHRKRSRTRDRSESRNNHRRKRSRSRSRNRRKSYSRSLSRERDRYESKSRRRSSSRSRSKRDRTRSRSSSRSRSKYSKSSKKSSKRSRSSSRSSSFDIEKPLVSNRVILDDTNTKLEKAIKAAEAAGLTLTKIPTYEYKEVIVKEDMPTIHDRNLLSELNSDFFIQKSFTSSRSKKPEQNIVIDLNAQTVKVPESDIKVQKDDSIINFDEIPSAEELREMYHPHINVMDRNQIDNLANSLSHDELLEVTQSTLCTLLSCDPLLNDLPSDIILEEVLAQIAVEHGQSITVFISRDCEQVLKVIIPQSATVRELKKAVRRHFEIYQKRIKNKVKISWKYIWKTYDLSYDSTILDDDDHSIQEYGVCNKVTLGFKKKRKKNKS</sequence>
<organism evidence="1 2">
    <name type="scientific">Dendrolimus kikuchii</name>
    <dbReference type="NCBI Taxonomy" id="765133"/>
    <lineage>
        <taxon>Eukaryota</taxon>
        <taxon>Metazoa</taxon>
        <taxon>Ecdysozoa</taxon>
        <taxon>Arthropoda</taxon>
        <taxon>Hexapoda</taxon>
        <taxon>Insecta</taxon>
        <taxon>Pterygota</taxon>
        <taxon>Neoptera</taxon>
        <taxon>Endopterygota</taxon>
        <taxon>Lepidoptera</taxon>
        <taxon>Glossata</taxon>
        <taxon>Ditrysia</taxon>
        <taxon>Bombycoidea</taxon>
        <taxon>Lasiocampidae</taxon>
        <taxon>Dendrolimus</taxon>
    </lineage>
</organism>
<gene>
    <name evidence="1" type="ORF">K1T71_002840</name>
</gene>
<keyword evidence="2" id="KW-1185">Reference proteome</keyword>
<dbReference type="Proteomes" id="UP000824533">
    <property type="component" value="Linkage Group LG04"/>
</dbReference>